<keyword evidence="7" id="KW-0677">Repeat</keyword>
<evidence type="ECO:0000256" key="5">
    <source>
        <dbReference type="ARBA" id="ARBA00022597"/>
    </source>
</evidence>
<dbReference type="PANTHER" id="PTHR10791">
    <property type="entry name" value="RAG1-ACTIVATING PROTEIN 1"/>
    <property type="match status" value="1"/>
</dbReference>
<comment type="subcellular location">
    <subcellularLocation>
        <location evidence="1">Cell membrane</location>
        <topology evidence="1">Multi-pass membrane protein</topology>
    </subcellularLocation>
</comment>
<evidence type="ECO:0000256" key="1">
    <source>
        <dbReference type="ARBA" id="ARBA00004651"/>
    </source>
</evidence>
<evidence type="ECO:0000256" key="3">
    <source>
        <dbReference type="ARBA" id="ARBA00022448"/>
    </source>
</evidence>
<sequence>MTYKINNFQYLPQKFTIKLFLAMNVRSFALILLVTLFAMHDGPLCVKVLGLICVSISIITFAAPLNIVINKLLEQLVLTRSVDCMPFYLSFTLILSGITWFGYGFVLKYIFIIVSIHLTKLNLEISIMSSYHT</sequence>
<proteinExistence type="inferred from homology"/>
<dbReference type="Gene3D" id="1.20.1280.290">
    <property type="match status" value="1"/>
</dbReference>
<evidence type="ECO:0000313" key="11">
    <source>
        <dbReference type="EMBL" id="KAE9604858.1"/>
    </source>
</evidence>
<gene>
    <name evidence="11" type="ORF">Lalb_Chr10g0091031</name>
</gene>
<protein>
    <submittedName>
        <fullName evidence="11">Putative SWEET sugar transporter</fullName>
    </submittedName>
</protein>
<keyword evidence="5 11" id="KW-0762">Sugar transport</keyword>
<dbReference type="OrthoDB" id="409725at2759"/>
<keyword evidence="4" id="KW-1003">Cell membrane</keyword>
<feature type="transmembrane region" description="Helical" evidence="10">
    <location>
        <begin position="87"/>
        <end position="111"/>
    </location>
</feature>
<dbReference type="EMBL" id="WOCE01000010">
    <property type="protein sequence ID" value="KAE9604858.1"/>
    <property type="molecule type" value="Genomic_DNA"/>
</dbReference>
<evidence type="ECO:0000256" key="7">
    <source>
        <dbReference type="ARBA" id="ARBA00022737"/>
    </source>
</evidence>
<feature type="transmembrane region" description="Helical" evidence="10">
    <location>
        <begin position="20"/>
        <end position="39"/>
    </location>
</feature>
<evidence type="ECO:0000256" key="9">
    <source>
        <dbReference type="ARBA" id="ARBA00023136"/>
    </source>
</evidence>
<name>A0A6A4PTM3_LUPAL</name>
<accession>A0A6A4PTM3</accession>
<evidence type="ECO:0000256" key="4">
    <source>
        <dbReference type="ARBA" id="ARBA00022475"/>
    </source>
</evidence>
<organism evidence="11 12">
    <name type="scientific">Lupinus albus</name>
    <name type="common">White lupine</name>
    <name type="synonym">Lupinus termis</name>
    <dbReference type="NCBI Taxonomy" id="3870"/>
    <lineage>
        <taxon>Eukaryota</taxon>
        <taxon>Viridiplantae</taxon>
        <taxon>Streptophyta</taxon>
        <taxon>Embryophyta</taxon>
        <taxon>Tracheophyta</taxon>
        <taxon>Spermatophyta</taxon>
        <taxon>Magnoliopsida</taxon>
        <taxon>eudicotyledons</taxon>
        <taxon>Gunneridae</taxon>
        <taxon>Pentapetalae</taxon>
        <taxon>rosids</taxon>
        <taxon>fabids</taxon>
        <taxon>Fabales</taxon>
        <taxon>Fabaceae</taxon>
        <taxon>Papilionoideae</taxon>
        <taxon>50 kb inversion clade</taxon>
        <taxon>genistoids sensu lato</taxon>
        <taxon>core genistoids</taxon>
        <taxon>Genisteae</taxon>
        <taxon>Lupinus</taxon>
    </lineage>
</organism>
<feature type="transmembrane region" description="Helical" evidence="10">
    <location>
        <begin position="46"/>
        <end position="67"/>
    </location>
</feature>
<keyword evidence="8 10" id="KW-1133">Transmembrane helix</keyword>
<keyword evidence="9 10" id="KW-0472">Membrane</keyword>
<keyword evidence="3" id="KW-0813">Transport</keyword>
<evidence type="ECO:0000256" key="2">
    <source>
        <dbReference type="ARBA" id="ARBA00007809"/>
    </source>
</evidence>
<evidence type="ECO:0000256" key="8">
    <source>
        <dbReference type="ARBA" id="ARBA00022989"/>
    </source>
</evidence>
<evidence type="ECO:0000313" key="12">
    <source>
        <dbReference type="Proteomes" id="UP000447434"/>
    </source>
</evidence>
<dbReference type="GO" id="GO:0005886">
    <property type="term" value="C:plasma membrane"/>
    <property type="evidence" value="ECO:0007669"/>
    <property type="project" value="UniProtKB-SubCell"/>
</dbReference>
<keyword evidence="6 10" id="KW-0812">Transmembrane</keyword>
<reference evidence="12" key="1">
    <citation type="journal article" date="2020" name="Nat. Commun.">
        <title>Genome sequence of the cluster root forming white lupin.</title>
        <authorList>
            <person name="Hufnagel B."/>
            <person name="Marques A."/>
            <person name="Soriano A."/>
            <person name="Marques L."/>
            <person name="Divol F."/>
            <person name="Doumas P."/>
            <person name="Sallet E."/>
            <person name="Mancinotti D."/>
            <person name="Carrere S."/>
            <person name="Marande W."/>
            <person name="Arribat S."/>
            <person name="Keller J."/>
            <person name="Huneau C."/>
            <person name="Blein T."/>
            <person name="Aime D."/>
            <person name="Laguerre M."/>
            <person name="Taylor J."/>
            <person name="Schubert V."/>
            <person name="Nelson M."/>
            <person name="Geu-Flores F."/>
            <person name="Crespi M."/>
            <person name="Gallardo-Guerrero K."/>
            <person name="Delaux P.-M."/>
            <person name="Salse J."/>
            <person name="Berges H."/>
            <person name="Guyot R."/>
            <person name="Gouzy J."/>
            <person name="Peret B."/>
        </authorList>
    </citation>
    <scope>NUCLEOTIDE SEQUENCE [LARGE SCALE GENOMIC DNA]</scope>
    <source>
        <strain evidence="12">cv. Amiga</strain>
    </source>
</reference>
<dbReference type="PANTHER" id="PTHR10791:SF222">
    <property type="entry name" value="BIDIRECTIONAL SUGAR TRANSPORTER SWEET15"/>
    <property type="match status" value="1"/>
</dbReference>
<evidence type="ECO:0000256" key="10">
    <source>
        <dbReference type="SAM" id="Phobius"/>
    </source>
</evidence>
<keyword evidence="12" id="KW-1185">Reference proteome</keyword>
<comment type="caution">
    <text evidence="11">The sequence shown here is derived from an EMBL/GenBank/DDBJ whole genome shotgun (WGS) entry which is preliminary data.</text>
</comment>
<comment type="similarity">
    <text evidence="2">Belongs to the SWEET sugar transporter family.</text>
</comment>
<dbReference type="InterPro" id="IPR004316">
    <property type="entry name" value="SWEET_rpt"/>
</dbReference>
<dbReference type="Proteomes" id="UP000447434">
    <property type="component" value="Chromosome 10"/>
</dbReference>
<dbReference type="GO" id="GO:0051119">
    <property type="term" value="F:sugar transmembrane transporter activity"/>
    <property type="evidence" value="ECO:0007669"/>
    <property type="project" value="InterPro"/>
</dbReference>
<dbReference type="AlphaFoldDB" id="A0A6A4PTM3"/>
<evidence type="ECO:0000256" key="6">
    <source>
        <dbReference type="ARBA" id="ARBA00022692"/>
    </source>
</evidence>
<dbReference type="InterPro" id="IPR047664">
    <property type="entry name" value="SWEET"/>
</dbReference>
<dbReference type="Pfam" id="PF03083">
    <property type="entry name" value="MtN3_slv"/>
    <property type="match status" value="1"/>
</dbReference>